<evidence type="ECO:0000313" key="2">
    <source>
        <dbReference type="Proteomes" id="UP000218113"/>
    </source>
</evidence>
<comment type="caution">
    <text evidence="1">The sequence shown here is derived from an EMBL/GenBank/DDBJ whole genome shotgun (WGS) entry which is preliminary data.</text>
</comment>
<dbReference type="InterPro" id="IPR036249">
    <property type="entry name" value="Thioredoxin-like_sf"/>
</dbReference>
<dbReference type="GO" id="GO:0045454">
    <property type="term" value="P:cell redox homeostasis"/>
    <property type="evidence" value="ECO:0007669"/>
    <property type="project" value="TreeGrafter"/>
</dbReference>
<dbReference type="PANTHER" id="PTHR32234:SF0">
    <property type="entry name" value="THIOL:DISULFIDE INTERCHANGE PROTEIN DSBD"/>
    <property type="match status" value="1"/>
</dbReference>
<dbReference type="GO" id="GO:0015035">
    <property type="term" value="F:protein-disulfide reductase activity"/>
    <property type="evidence" value="ECO:0007669"/>
    <property type="project" value="TreeGrafter"/>
</dbReference>
<dbReference type="Gene3D" id="3.40.30.10">
    <property type="entry name" value="Glutaredoxin"/>
    <property type="match status" value="1"/>
</dbReference>
<evidence type="ECO:0000313" key="1">
    <source>
        <dbReference type="EMBL" id="PCI27208.1"/>
    </source>
</evidence>
<accession>A0A2A4T127</accession>
<proteinExistence type="predicted"/>
<dbReference type="AlphaFoldDB" id="A0A2A4T127"/>
<dbReference type="SUPFAM" id="SSF52833">
    <property type="entry name" value="Thioredoxin-like"/>
    <property type="match status" value="1"/>
</dbReference>
<dbReference type="Proteomes" id="UP000218113">
    <property type="component" value="Unassembled WGS sequence"/>
</dbReference>
<evidence type="ECO:0008006" key="3">
    <source>
        <dbReference type="Google" id="ProtNLM"/>
    </source>
</evidence>
<dbReference type="EMBL" id="NVSR01000069">
    <property type="protein sequence ID" value="PCI27208.1"/>
    <property type="molecule type" value="Genomic_DNA"/>
</dbReference>
<reference evidence="2" key="1">
    <citation type="submission" date="2017-08" db="EMBL/GenBank/DDBJ databases">
        <title>A dynamic microbial community with high functional redundancy inhabits the cold, oxic subseafloor aquifer.</title>
        <authorList>
            <person name="Tully B.J."/>
            <person name="Wheat C.G."/>
            <person name="Glazer B.T."/>
            <person name="Huber J.A."/>
        </authorList>
    </citation>
    <scope>NUCLEOTIDE SEQUENCE [LARGE SCALE GENOMIC DNA]</scope>
</reference>
<sequence length="141" mass="16221">MDSVLPPPSGQYLISDDFISEEEAKVVKWLDSLEEAKLLAQATQKPIFLDFTGYTCVNCRWMEQNIFALKDIHKTMAEDFILVRLYTDGGQRAEENLQLQIERFNTVALPFYVLLSKDDQFLKSFSGISRNPEEFADFLAL</sequence>
<protein>
    <recommendedName>
        <fullName evidence="3">Thioredoxin domain-containing protein</fullName>
    </recommendedName>
</protein>
<organism evidence="1 2">
    <name type="scientific">SAR324 cluster bacterium</name>
    <dbReference type="NCBI Taxonomy" id="2024889"/>
    <lineage>
        <taxon>Bacteria</taxon>
        <taxon>Deltaproteobacteria</taxon>
        <taxon>SAR324 cluster</taxon>
    </lineage>
</organism>
<gene>
    <name evidence="1" type="ORF">COB67_09110</name>
</gene>
<name>A0A2A4T127_9DELT</name>
<dbReference type="Pfam" id="PF13899">
    <property type="entry name" value="Thioredoxin_7"/>
    <property type="match status" value="1"/>
</dbReference>
<dbReference type="PANTHER" id="PTHR32234">
    <property type="entry name" value="THIOL:DISULFIDE INTERCHANGE PROTEIN DSBD"/>
    <property type="match status" value="1"/>
</dbReference>